<evidence type="ECO:0000256" key="7">
    <source>
        <dbReference type="SAM" id="MobiDB-lite"/>
    </source>
</evidence>
<accession>A0A8T0N5S2</accession>
<dbReference type="InterPro" id="IPR018152">
    <property type="entry name" value="SOD_Cu/Zn_BS"/>
</dbReference>
<evidence type="ECO:0000256" key="4">
    <source>
        <dbReference type="ARBA" id="ARBA00023008"/>
    </source>
</evidence>
<evidence type="ECO:0000313" key="10">
    <source>
        <dbReference type="Proteomes" id="UP000823388"/>
    </source>
</evidence>
<comment type="cofactor">
    <cofactor evidence="6">
        <name>Cu cation</name>
        <dbReference type="ChEBI" id="CHEBI:23378"/>
    </cofactor>
    <text evidence="6">Binds 1 copper ion per subunit.</text>
</comment>
<sequence>MFFMGRLGRGHCRWSVVYSPDGPDPFIRWAGLHRVFFLEDKTAKKREAEAQARKPNQCRHGGRRNMAGKAGGLKGVALIGGGANSTVAGALHFFQDPATGYTEVRGRVTGLAPGMHGFHIHVFGDTTNGCNSTGVAEVFIRDLQISLSGPHSILGRAVVVHADPDDLGRGGHELSKSTGNAGARIGCGIIGIQSSV</sequence>
<feature type="region of interest" description="Disordered" evidence="7">
    <location>
        <begin position="46"/>
        <end position="65"/>
    </location>
</feature>
<comment type="similarity">
    <text evidence="2 6">Belongs to the Cu-Zn superoxide dismutase family.</text>
</comment>
<keyword evidence="6" id="KW-0479">Metal-binding</keyword>
<comment type="function">
    <text evidence="1 6">Destroys radicals which are normally produced within the cells and which are toxic to biological systems.</text>
</comment>
<keyword evidence="6" id="KW-0862">Zinc</keyword>
<dbReference type="GO" id="GO:0005507">
    <property type="term" value="F:copper ion binding"/>
    <property type="evidence" value="ECO:0007669"/>
    <property type="project" value="InterPro"/>
</dbReference>
<dbReference type="AlphaFoldDB" id="A0A8T0N5S2"/>
<evidence type="ECO:0000256" key="6">
    <source>
        <dbReference type="RuleBase" id="RU000393"/>
    </source>
</evidence>
<organism evidence="9 10">
    <name type="scientific">Panicum virgatum</name>
    <name type="common">Blackwell switchgrass</name>
    <dbReference type="NCBI Taxonomy" id="38727"/>
    <lineage>
        <taxon>Eukaryota</taxon>
        <taxon>Viridiplantae</taxon>
        <taxon>Streptophyta</taxon>
        <taxon>Embryophyta</taxon>
        <taxon>Tracheophyta</taxon>
        <taxon>Spermatophyta</taxon>
        <taxon>Magnoliopsida</taxon>
        <taxon>Liliopsida</taxon>
        <taxon>Poales</taxon>
        <taxon>Poaceae</taxon>
        <taxon>PACMAD clade</taxon>
        <taxon>Panicoideae</taxon>
        <taxon>Panicodae</taxon>
        <taxon>Paniceae</taxon>
        <taxon>Panicinae</taxon>
        <taxon>Panicum</taxon>
        <taxon>Panicum sect. Hiantes</taxon>
    </lineage>
</organism>
<evidence type="ECO:0000256" key="1">
    <source>
        <dbReference type="ARBA" id="ARBA00003917"/>
    </source>
</evidence>
<dbReference type="PANTHER" id="PTHR10003">
    <property type="entry name" value="SUPEROXIDE DISMUTASE CU-ZN -RELATED"/>
    <property type="match status" value="1"/>
</dbReference>
<proteinExistence type="inferred from homology"/>
<evidence type="ECO:0000256" key="3">
    <source>
        <dbReference type="ARBA" id="ARBA00022862"/>
    </source>
</evidence>
<dbReference type="CDD" id="cd00305">
    <property type="entry name" value="Cu-Zn_Superoxide_Dismutase"/>
    <property type="match status" value="1"/>
</dbReference>
<dbReference type="Gene3D" id="2.60.40.200">
    <property type="entry name" value="Superoxide dismutase, copper/zinc binding domain"/>
    <property type="match status" value="2"/>
</dbReference>
<dbReference type="InterPro" id="IPR024134">
    <property type="entry name" value="SOD_Cu/Zn_/chaperone"/>
</dbReference>
<dbReference type="Proteomes" id="UP000823388">
    <property type="component" value="Chromosome 9N"/>
</dbReference>
<dbReference type="PROSITE" id="PS00087">
    <property type="entry name" value="SOD_CU_ZN_1"/>
    <property type="match status" value="1"/>
</dbReference>
<dbReference type="InterPro" id="IPR036423">
    <property type="entry name" value="SOD-like_Cu/Zn_dom_sf"/>
</dbReference>
<keyword evidence="4 6" id="KW-0186">Copper</keyword>
<dbReference type="EC" id="1.15.1.1" evidence="6"/>
<feature type="domain" description="Superoxide dismutase copper/zinc binding" evidence="8">
    <location>
        <begin position="132"/>
        <end position="190"/>
    </location>
</feature>
<dbReference type="Pfam" id="PF00080">
    <property type="entry name" value="Sod_Cu"/>
    <property type="match status" value="1"/>
</dbReference>
<comment type="catalytic activity">
    <reaction evidence="5 6">
        <text>2 superoxide + 2 H(+) = H2O2 + O2</text>
        <dbReference type="Rhea" id="RHEA:20696"/>
        <dbReference type="ChEBI" id="CHEBI:15378"/>
        <dbReference type="ChEBI" id="CHEBI:15379"/>
        <dbReference type="ChEBI" id="CHEBI:16240"/>
        <dbReference type="ChEBI" id="CHEBI:18421"/>
        <dbReference type="EC" id="1.15.1.1"/>
    </reaction>
</comment>
<evidence type="ECO:0000256" key="5">
    <source>
        <dbReference type="ARBA" id="ARBA00049204"/>
    </source>
</evidence>
<comment type="caution">
    <text evidence="9">The sequence shown here is derived from an EMBL/GenBank/DDBJ whole genome shotgun (WGS) entry which is preliminary data.</text>
</comment>
<evidence type="ECO:0000256" key="2">
    <source>
        <dbReference type="ARBA" id="ARBA00010457"/>
    </source>
</evidence>
<dbReference type="InterPro" id="IPR001424">
    <property type="entry name" value="SOD_Cu_Zn_dom"/>
</dbReference>
<keyword evidence="10" id="KW-1185">Reference proteome</keyword>
<protein>
    <recommendedName>
        <fullName evidence="6">Superoxide dismutase [Cu-Zn]</fullName>
        <ecNumber evidence="6">1.15.1.1</ecNumber>
    </recommendedName>
</protein>
<dbReference type="GO" id="GO:0004784">
    <property type="term" value="F:superoxide dismutase activity"/>
    <property type="evidence" value="ECO:0007669"/>
    <property type="project" value="UniProtKB-EC"/>
</dbReference>
<comment type="cofactor">
    <cofactor evidence="6">
        <name>Zn(2+)</name>
        <dbReference type="ChEBI" id="CHEBI:29105"/>
    </cofactor>
    <text evidence="6">Binds 1 zinc ion per subunit.</text>
</comment>
<dbReference type="SUPFAM" id="SSF49329">
    <property type="entry name" value="Cu,Zn superoxide dismutase-like"/>
    <property type="match status" value="1"/>
</dbReference>
<name>A0A8T0N5S2_PANVG</name>
<keyword evidence="3" id="KW-0049">Antioxidant</keyword>
<gene>
    <name evidence="9" type="ORF">PVAP13_9NG639600</name>
</gene>
<keyword evidence="6" id="KW-0560">Oxidoreductase</keyword>
<reference evidence="9" key="1">
    <citation type="submission" date="2020-05" db="EMBL/GenBank/DDBJ databases">
        <title>WGS assembly of Panicum virgatum.</title>
        <authorList>
            <person name="Lovell J.T."/>
            <person name="Jenkins J."/>
            <person name="Shu S."/>
            <person name="Juenger T.E."/>
            <person name="Schmutz J."/>
        </authorList>
    </citation>
    <scope>NUCLEOTIDE SEQUENCE</scope>
    <source>
        <strain evidence="9">AP13</strain>
    </source>
</reference>
<evidence type="ECO:0000313" key="9">
    <source>
        <dbReference type="EMBL" id="KAG2542464.1"/>
    </source>
</evidence>
<dbReference type="PROSITE" id="PS00332">
    <property type="entry name" value="SOD_CU_ZN_2"/>
    <property type="match status" value="1"/>
</dbReference>
<dbReference type="EMBL" id="CM029054">
    <property type="protein sequence ID" value="KAG2542464.1"/>
    <property type="molecule type" value="Genomic_DNA"/>
</dbReference>
<evidence type="ECO:0000259" key="8">
    <source>
        <dbReference type="Pfam" id="PF00080"/>
    </source>
</evidence>